<gene>
    <name evidence="4" type="ORF">DWB68_02710</name>
</gene>
<evidence type="ECO:0000313" key="4">
    <source>
        <dbReference type="EMBL" id="RII43235.1"/>
    </source>
</evidence>
<dbReference type="InterPro" id="IPR017853">
    <property type="entry name" value="GH"/>
</dbReference>
<dbReference type="PANTHER" id="PTHR35273:SF2">
    <property type="entry name" value="ALPHA-GALACTOSIDASE"/>
    <property type="match status" value="1"/>
</dbReference>
<keyword evidence="2" id="KW-0732">Signal</keyword>
<dbReference type="InterPro" id="IPR004352">
    <property type="entry name" value="GH114_TIM-barrel"/>
</dbReference>
<protein>
    <recommendedName>
        <fullName evidence="3">Glycoside-hydrolase family GH114 TIM-barrel domain-containing protein</fullName>
    </recommendedName>
</protein>
<dbReference type="EMBL" id="QQXK01000004">
    <property type="protein sequence ID" value="RII43235.1"/>
    <property type="molecule type" value="Genomic_DNA"/>
</dbReference>
<feature type="region of interest" description="Disordered" evidence="1">
    <location>
        <begin position="26"/>
        <end position="46"/>
    </location>
</feature>
<dbReference type="AlphaFoldDB" id="A0A399JCF9"/>
<reference evidence="4 5" key="1">
    <citation type="submission" date="2018-07" db="EMBL/GenBank/DDBJ databases">
        <title>Arthrobacter sp. nov., isolated from raw cow's milk with high bacterial count.</title>
        <authorList>
            <person name="Hahne J."/>
            <person name="Isele D."/>
            <person name="Lipski A."/>
        </authorList>
    </citation>
    <scope>NUCLEOTIDE SEQUENCE [LARGE SCALE GENOMIC DNA]</scope>
    <source>
        <strain evidence="4 5">JZ R-35</strain>
    </source>
</reference>
<evidence type="ECO:0000256" key="2">
    <source>
        <dbReference type="SAM" id="SignalP"/>
    </source>
</evidence>
<feature type="domain" description="Glycoside-hydrolase family GH114 TIM-barrel" evidence="3">
    <location>
        <begin position="50"/>
        <end position="274"/>
    </location>
</feature>
<proteinExistence type="predicted"/>
<feature type="signal peptide" evidence="2">
    <location>
        <begin position="1"/>
        <end position="25"/>
    </location>
</feature>
<evidence type="ECO:0000259" key="3">
    <source>
        <dbReference type="Pfam" id="PF03537"/>
    </source>
</evidence>
<organism evidence="4 5">
    <name type="scientific">Galactobacter valiniphilus</name>
    <dbReference type="NCBI Taxonomy" id="2676122"/>
    <lineage>
        <taxon>Bacteria</taxon>
        <taxon>Bacillati</taxon>
        <taxon>Actinomycetota</taxon>
        <taxon>Actinomycetes</taxon>
        <taxon>Micrococcales</taxon>
        <taxon>Micrococcaceae</taxon>
        <taxon>Galactobacter</taxon>
    </lineage>
</organism>
<dbReference type="Proteomes" id="UP000265419">
    <property type="component" value="Unassembled WGS sequence"/>
</dbReference>
<dbReference type="PANTHER" id="PTHR35273">
    <property type="entry name" value="ALPHA-1,4 POLYGALACTOSAMINIDASE, PUTATIVE (AFU_ORTHOLOGUE AFUA_3G07890)-RELATED"/>
    <property type="match status" value="1"/>
</dbReference>
<dbReference type="SUPFAM" id="SSF51445">
    <property type="entry name" value="(Trans)glycosidases"/>
    <property type="match status" value="1"/>
</dbReference>
<dbReference type="Gene3D" id="3.20.20.70">
    <property type="entry name" value="Aldolase class I"/>
    <property type="match status" value="1"/>
</dbReference>
<dbReference type="PROSITE" id="PS51257">
    <property type="entry name" value="PROKAR_LIPOPROTEIN"/>
    <property type="match status" value="1"/>
</dbReference>
<accession>A0A399JCF9</accession>
<feature type="chain" id="PRO_5039456902" description="Glycoside-hydrolase family GH114 TIM-barrel domain-containing protein" evidence="2">
    <location>
        <begin position="26"/>
        <end position="287"/>
    </location>
</feature>
<comment type="caution">
    <text evidence="4">The sequence shown here is derived from an EMBL/GenBank/DDBJ whole genome shotgun (WGS) entry which is preliminary data.</text>
</comment>
<evidence type="ECO:0000256" key="1">
    <source>
        <dbReference type="SAM" id="MobiDB-lite"/>
    </source>
</evidence>
<dbReference type="InterPro" id="IPR013785">
    <property type="entry name" value="Aldolase_TIM"/>
</dbReference>
<sequence length="287" mass="30939">MERRARAVAGTGAALLLLLAACTPARPPTPDRSAATQGQPVTLPPTGGVFDYQLGGPSERVAEKGPVPTVVERDSSATALPGAYNICYVNGFQTQPDETEAWKQHSDLLAQDADGALLVDPEWPDEHILDPSTPWQREGILALVEPVIASCAERGFDAVEIDNLDTFERFASIDRSGAFALAADYVRVAHRHALAIGQKNAAGATQRARSIGFDFAVTEECGAFDECGEYREAYGEHVLQIEYPGSLQRSGKTFDEVCATPDRAPLTILRDVELVPVGQAGRRYEQC</sequence>
<dbReference type="Pfam" id="PF03537">
    <property type="entry name" value="Glyco_hydro_114"/>
    <property type="match status" value="1"/>
</dbReference>
<name>A0A399JCF9_9MICC</name>
<keyword evidence="5" id="KW-1185">Reference proteome</keyword>
<evidence type="ECO:0000313" key="5">
    <source>
        <dbReference type="Proteomes" id="UP000265419"/>
    </source>
</evidence>